<organism evidence="1">
    <name type="scientific">Tanacetum cinerariifolium</name>
    <name type="common">Dalmatian daisy</name>
    <name type="synonym">Chrysanthemum cinerariifolium</name>
    <dbReference type="NCBI Taxonomy" id="118510"/>
    <lineage>
        <taxon>Eukaryota</taxon>
        <taxon>Viridiplantae</taxon>
        <taxon>Streptophyta</taxon>
        <taxon>Embryophyta</taxon>
        <taxon>Tracheophyta</taxon>
        <taxon>Spermatophyta</taxon>
        <taxon>Magnoliopsida</taxon>
        <taxon>eudicotyledons</taxon>
        <taxon>Gunneridae</taxon>
        <taxon>Pentapetalae</taxon>
        <taxon>asterids</taxon>
        <taxon>campanulids</taxon>
        <taxon>Asterales</taxon>
        <taxon>Asteraceae</taxon>
        <taxon>Asteroideae</taxon>
        <taxon>Anthemideae</taxon>
        <taxon>Anthemidinae</taxon>
        <taxon>Tanacetum</taxon>
    </lineage>
</organism>
<protein>
    <submittedName>
        <fullName evidence="1">Uncharacterized protein</fullName>
    </submittedName>
</protein>
<reference evidence="1" key="1">
    <citation type="journal article" date="2019" name="Sci. Rep.">
        <title>Draft genome of Tanacetum cinerariifolium, the natural source of mosquito coil.</title>
        <authorList>
            <person name="Yamashiro T."/>
            <person name="Shiraishi A."/>
            <person name="Satake H."/>
            <person name="Nakayama K."/>
        </authorList>
    </citation>
    <scope>NUCLEOTIDE SEQUENCE</scope>
</reference>
<feature type="non-terminal residue" evidence="1">
    <location>
        <position position="184"/>
    </location>
</feature>
<name>A0A699SQQ3_TANCI</name>
<sequence>DDGGNGGVGATAYLAIRASMDAAIGGGSLTDIPALQSIGDLGGVGADSSVSNIFVSLAEETWSTTDMPLQKRARFTALAFRFKVGKSSAVAAARQPILDVAIIDATPRRLVSKEVGYGIEVVLDDIVRDMNERASTTTVGLSKRVTDLSITLSRDTYEIHVRLEDAQDDRALQRARVNTLFRDR</sequence>
<evidence type="ECO:0000313" key="1">
    <source>
        <dbReference type="EMBL" id="GFD00302.1"/>
    </source>
</evidence>
<gene>
    <name evidence="1" type="ORF">Tci_872271</name>
</gene>
<feature type="non-terminal residue" evidence="1">
    <location>
        <position position="1"/>
    </location>
</feature>
<dbReference type="AlphaFoldDB" id="A0A699SQQ3"/>
<proteinExistence type="predicted"/>
<accession>A0A699SQQ3</accession>
<comment type="caution">
    <text evidence="1">The sequence shown here is derived from an EMBL/GenBank/DDBJ whole genome shotgun (WGS) entry which is preliminary data.</text>
</comment>
<dbReference type="EMBL" id="BKCJ011183928">
    <property type="protein sequence ID" value="GFD00302.1"/>
    <property type="molecule type" value="Genomic_DNA"/>
</dbReference>